<evidence type="ECO:0000313" key="1">
    <source>
        <dbReference type="EMBL" id="KAJ9127258.1"/>
    </source>
</evidence>
<accession>A0ACC2XTS0</accession>
<organism evidence="1 2">
    <name type="scientific">Naganishia onofrii</name>
    <dbReference type="NCBI Taxonomy" id="1851511"/>
    <lineage>
        <taxon>Eukaryota</taxon>
        <taxon>Fungi</taxon>
        <taxon>Dikarya</taxon>
        <taxon>Basidiomycota</taxon>
        <taxon>Agaricomycotina</taxon>
        <taxon>Tremellomycetes</taxon>
        <taxon>Filobasidiales</taxon>
        <taxon>Filobasidiaceae</taxon>
        <taxon>Naganishia</taxon>
    </lineage>
</organism>
<name>A0ACC2XTS0_9TREE</name>
<dbReference type="Proteomes" id="UP001234202">
    <property type="component" value="Unassembled WGS sequence"/>
</dbReference>
<sequence length="96" mass="9857">MLCGGATLYNPLTTYGAGTTAKDVGIVGIGGLGHFGLLFAKALGANVTAISHSESKKADAEKMGATRFIATHGGGEDDFKPYARSLDLIVCTSSEY</sequence>
<gene>
    <name evidence="1" type="ORF">QFC24_001496</name>
</gene>
<dbReference type="EMBL" id="JASBWV010000003">
    <property type="protein sequence ID" value="KAJ9127258.1"/>
    <property type="molecule type" value="Genomic_DNA"/>
</dbReference>
<keyword evidence="2" id="KW-1185">Reference proteome</keyword>
<protein>
    <submittedName>
        <fullName evidence="1">Uncharacterized protein</fullName>
    </submittedName>
</protein>
<proteinExistence type="predicted"/>
<evidence type="ECO:0000313" key="2">
    <source>
        <dbReference type="Proteomes" id="UP001234202"/>
    </source>
</evidence>
<reference evidence="1" key="1">
    <citation type="submission" date="2023-04" db="EMBL/GenBank/DDBJ databases">
        <title>Draft Genome sequencing of Naganishia species isolated from polar environments using Oxford Nanopore Technology.</title>
        <authorList>
            <person name="Leo P."/>
            <person name="Venkateswaran K."/>
        </authorList>
    </citation>
    <scope>NUCLEOTIDE SEQUENCE</scope>
    <source>
        <strain evidence="1">DBVPG 5303</strain>
    </source>
</reference>
<comment type="caution">
    <text evidence="1">The sequence shown here is derived from an EMBL/GenBank/DDBJ whole genome shotgun (WGS) entry which is preliminary data.</text>
</comment>